<accession>A0A6L9MUI9</accession>
<evidence type="ECO:0000313" key="4">
    <source>
        <dbReference type="Proteomes" id="UP000478837"/>
    </source>
</evidence>
<dbReference type="Gene3D" id="3.20.20.140">
    <property type="entry name" value="Metal-dependent hydrolases"/>
    <property type="match status" value="1"/>
</dbReference>
<dbReference type="AlphaFoldDB" id="A0A6L9MUI9"/>
<dbReference type="RefSeq" id="WP_163111772.1">
    <property type="nucleotide sequence ID" value="NZ_JAAAWP010000005.1"/>
</dbReference>
<dbReference type="InterPro" id="IPR052350">
    <property type="entry name" value="Metallo-dep_Lactonases"/>
</dbReference>
<comment type="similarity">
    <text evidence="1">Belongs to the metallo-dependent hydrolases superfamily.</text>
</comment>
<dbReference type="PANTHER" id="PTHR43569">
    <property type="entry name" value="AMIDOHYDROLASE"/>
    <property type="match status" value="1"/>
</dbReference>
<gene>
    <name evidence="3" type="ORF">GTW09_10030</name>
</gene>
<dbReference type="InterPro" id="IPR032466">
    <property type="entry name" value="Metal_Hydrolase"/>
</dbReference>
<dbReference type="GO" id="GO:0016787">
    <property type="term" value="F:hydrolase activity"/>
    <property type="evidence" value="ECO:0007669"/>
    <property type="project" value="UniProtKB-KW"/>
</dbReference>
<name>A0A6L9MUI9_9ALTE</name>
<feature type="domain" description="Amidohydrolase-related" evidence="2">
    <location>
        <begin position="4"/>
        <end position="285"/>
    </location>
</feature>
<protein>
    <submittedName>
        <fullName evidence="3">Amidohydrolase family protein</fullName>
    </submittedName>
</protein>
<dbReference type="InterPro" id="IPR006680">
    <property type="entry name" value="Amidohydro-rel"/>
</dbReference>
<evidence type="ECO:0000259" key="2">
    <source>
        <dbReference type="Pfam" id="PF04909"/>
    </source>
</evidence>
<organism evidence="3 4">
    <name type="scientific">Alteromonas hispanica</name>
    <dbReference type="NCBI Taxonomy" id="315421"/>
    <lineage>
        <taxon>Bacteria</taxon>
        <taxon>Pseudomonadati</taxon>
        <taxon>Pseudomonadota</taxon>
        <taxon>Gammaproteobacteria</taxon>
        <taxon>Alteromonadales</taxon>
        <taxon>Alteromonadaceae</taxon>
        <taxon>Alteromonas/Salinimonas group</taxon>
        <taxon>Alteromonas</taxon>
    </lineage>
</organism>
<evidence type="ECO:0000313" key="3">
    <source>
        <dbReference type="EMBL" id="NDW21858.1"/>
    </source>
</evidence>
<comment type="caution">
    <text evidence="3">The sequence shown here is derived from an EMBL/GenBank/DDBJ whole genome shotgun (WGS) entry which is preliminary data.</text>
</comment>
<dbReference type="EMBL" id="JAAAWP010000005">
    <property type="protein sequence ID" value="NDW21858.1"/>
    <property type="molecule type" value="Genomic_DNA"/>
</dbReference>
<dbReference type="Pfam" id="PF04909">
    <property type="entry name" value="Amidohydro_2"/>
    <property type="match status" value="1"/>
</dbReference>
<keyword evidence="3" id="KW-0378">Hydrolase</keyword>
<keyword evidence="4" id="KW-1185">Reference proteome</keyword>
<sequence length="292" mass="33906">MKWIDPHIHLFALAHGHYAWLKPENPPFWSDKAVINQTTLEPELYEGNRNLIAGFVHIEAGFDNHHPWREVQFLEQHCKGPFRSVANIHLTANSAQADINRLVRFHSVVGLRHILDDGAQTILRSPKALHTFKYMAQHQLSFDAQLDLTDTASVSALVKVLEQVPHLTVVVNHVGIAPSSRANLAYKHWQHHLRELGQHNKLAFKFSGMEMQERQWSWQYAHGVLCDVIESVPLSKLMLASNFPLCNLRMPYSALLRGYDRLLKRFDRQTAEQLRYSNAYRWYKFTPQDFEE</sequence>
<proteinExistence type="inferred from homology"/>
<dbReference type="SUPFAM" id="SSF51556">
    <property type="entry name" value="Metallo-dependent hydrolases"/>
    <property type="match status" value="1"/>
</dbReference>
<dbReference type="PANTHER" id="PTHR43569:SF2">
    <property type="entry name" value="AMIDOHYDROLASE-RELATED DOMAIN-CONTAINING PROTEIN"/>
    <property type="match status" value="1"/>
</dbReference>
<evidence type="ECO:0000256" key="1">
    <source>
        <dbReference type="ARBA" id="ARBA00038310"/>
    </source>
</evidence>
<reference evidence="3 4" key="1">
    <citation type="submission" date="2020-01" db="EMBL/GenBank/DDBJ databases">
        <title>Genomes of bacteria type strains.</title>
        <authorList>
            <person name="Chen J."/>
            <person name="Zhu S."/>
            <person name="Yang J."/>
        </authorList>
    </citation>
    <scope>NUCLEOTIDE SEQUENCE [LARGE SCALE GENOMIC DNA]</scope>
    <source>
        <strain evidence="3 4">LMG 22958</strain>
    </source>
</reference>
<dbReference type="Proteomes" id="UP000478837">
    <property type="component" value="Unassembled WGS sequence"/>
</dbReference>